<proteinExistence type="predicted"/>
<sequence length="174" mass="19229">MTHGTKALDVRLPKNKQFDNMDRRSQVLTAFPAASKNPPLRSPTGPKTSTKDNALEDELPTDNTQSEFVAPDYEFDQFDMELGDNIGKFVCDGLDEATPGAAVDLVDDDFENELGTCASQQMTVQEALDREYRDISRLGIIQVAGDDRLGRKVIVFSACRLPANGGVDLQRLYE</sequence>
<organism evidence="2 3">
    <name type="scientific">Dibothriocephalus latus</name>
    <name type="common">Fish tapeworm</name>
    <name type="synonym">Diphyllobothrium latum</name>
    <dbReference type="NCBI Taxonomy" id="60516"/>
    <lineage>
        <taxon>Eukaryota</taxon>
        <taxon>Metazoa</taxon>
        <taxon>Spiralia</taxon>
        <taxon>Lophotrochozoa</taxon>
        <taxon>Platyhelminthes</taxon>
        <taxon>Cestoda</taxon>
        <taxon>Eucestoda</taxon>
        <taxon>Diphyllobothriidea</taxon>
        <taxon>Diphyllobothriidae</taxon>
        <taxon>Dibothriocephalus</taxon>
    </lineage>
</organism>
<gene>
    <name evidence="2" type="ORF">DILT_LOCUS2805</name>
</gene>
<keyword evidence="3" id="KW-1185">Reference proteome</keyword>
<evidence type="ECO:0000313" key="2">
    <source>
        <dbReference type="EMBL" id="VDK76867.1"/>
    </source>
</evidence>
<dbReference type="AlphaFoldDB" id="A0A3P6SW11"/>
<reference evidence="2 3" key="1">
    <citation type="submission" date="2018-11" db="EMBL/GenBank/DDBJ databases">
        <authorList>
            <consortium name="Pathogen Informatics"/>
        </authorList>
    </citation>
    <scope>NUCLEOTIDE SEQUENCE [LARGE SCALE GENOMIC DNA]</scope>
</reference>
<evidence type="ECO:0000313" key="3">
    <source>
        <dbReference type="Proteomes" id="UP000281553"/>
    </source>
</evidence>
<accession>A0A3P6SW11</accession>
<evidence type="ECO:0000256" key="1">
    <source>
        <dbReference type="SAM" id="MobiDB-lite"/>
    </source>
</evidence>
<feature type="compositionally biased region" description="Basic and acidic residues" evidence="1">
    <location>
        <begin position="1"/>
        <end position="25"/>
    </location>
</feature>
<name>A0A3P6SW11_DIBLA</name>
<protein>
    <submittedName>
        <fullName evidence="2">Uncharacterized protein</fullName>
    </submittedName>
</protein>
<dbReference type="Proteomes" id="UP000281553">
    <property type="component" value="Unassembled WGS sequence"/>
</dbReference>
<dbReference type="OrthoDB" id="19923at2759"/>
<dbReference type="EMBL" id="UYRU01042646">
    <property type="protein sequence ID" value="VDK76867.1"/>
    <property type="molecule type" value="Genomic_DNA"/>
</dbReference>
<feature type="region of interest" description="Disordered" evidence="1">
    <location>
        <begin position="1"/>
        <end position="61"/>
    </location>
</feature>